<reference evidence="3 4" key="1">
    <citation type="submission" date="2011-08" db="EMBL/GenBank/DDBJ databases">
        <title>The Genome Sequence of Plasmodium vivax India VII.</title>
        <authorList>
            <consortium name="The Broad Institute Genome Sequencing Platform"/>
            <consortium name="The Broad Institute Genome Sequencing Center for Infectious Disease"/>
            <person name="Neafsey D."/>
            <person name="Carlton J."/>
            <person name="Barnwell J."/>
            <person name="Collins W."/>
            <person name="Escalante A."/>
            <person name="Mullikin J."/>
            <person name="Saul A."/>
            <person name="Guigo R."/>
            <person name="Camara F."/>
            <person name="Young S.K."/>
            <person name="Zeng Q."/>
            <person name="Gargeya S."/>
            <person name="Fitzgerald M."/>
            <person name="Haas B."/>
            <person name="Abouelleil A."/>
            <person name="Alvarado L."/>
            <person name="Arachchi H.M."/>
            <person name="Berlin A."/>
            <person name="Brown A."/>
            <person name="Chapman S.B."/>
            <person name="Chen Z."/>
            <person name="Dunbar C."/>
            <person name="Freedman E."/>
            <person name="Gearin G."/>
            <person name="Gellesch M."/>
            <person name="Goldberg J."/>
            <person name="Griggs A."/>
            <person name="Gujja S."/>
            <person name="Heiman D."/>
            <person name="Howarth C."/>
            <person name="Larson L."/>
            <person name="Lui A."/>
            <person name="MacDonald P.J.P."/>
            <person name="Montmayeur A."/>
            <person name="Murphy C."/>
            <person name="Neiman D."/>
            <person name="Pearson M."/>
            <person name="Priest M."/>
            <person name="Roberts A."/>
            <person name="Saif S."/>
            <person name="Shea T."/>
            <person name="Shenoy N."/>
            <person name="Sisk P."/>
            <person name="Stolte C."/>
            <person name="Sykes S."/>
            <person name="Wortman J."/>
            <person name="Nusbaum C."/>
            <person name="Birren B."/>
        </authorList>
    </citation>
    <scope>NUCLEOTIDE SEQUENCE [LARGE SCALE GENOMIC DNA]</scope>
    <source>
        <strain evidence="3 4">India VII</strain>
    </source>
</reference>
<name>A0A0J9S9H1_PLAVI</name>
<evidence type="ECO:0000313" key="4">
    <source>
        <dbReference type="Proteomes" id="UP000053562"/>
    </source>
</evidence>
<evidence type="ECO:0008006" key="5">
    <source>
        <dbReference type="Google" id="ProtNLM"/>
    </source>
</evidence>
<feature type="signal peptide" evidence="2">
    <location>
        <begin position="1"/>
        <end position="22"/>
    </location>
</feature>
<evidence type="ECO:0000256" key="2">
    <source>
        <dbReference type="SAM" id="SignalP"/>
    </source>
</evidence>
<gene>
    <name evidence="3" type="ORF">PVIIG_01794</name>
</gene>
<dbReference type="EMBL" id="KQ234346">
    <property type="protein sequence ID" value="KMZ79321.1"/>
    <property type="molecule type" value="Genomic_DNA"/>
</dbReference>
<feature type="chain" id="PRO_5005322186" description="Merozoite surface protein 7 (MSP7)" evidence="2">
    <location>
        <begin position="23"/>
        <end position="221"/>
    </location>
</feature>
<organism evidence="3 4">
    <name type="scientific">Plasmodium vivax India VII</name>
    <dbReference type="NCBI Taxonomy" id="1077284"/>
    <lineage>
        <taxon>Eukaryota</taxon>
        <taxon>Sar</taxon>
        <taxon>Alveolata</taxon>
        <taxon>Apicomplexa</taxon>
        <taxon>Aconoidasida</taxon>
        <taxon>Haemosporida</taxon>
        <taxon>Plasmodiidae</taxon>
        <taxon>Plasmodium</taxon>
        <taxon>Plasmodium (Plasmodium)</taxon>
    </lineage>
</organism>
<keyword evidence="2" id="KW-0732">Signal</keyword>
<accession>A0A0J9S9H1</accession>
<dbReference type="AlphaFoldDB" id="A0A0J9S9H1"/>
<dbReference type="OrthoDB" id="383789at2759"/>
<feature type="region of interest" description="Disordered" evidence="1">
    <location>
        <begin position="178"/>
        <end position="198"/>
    </location>
</feature>
<proteinExistence type="predicted"/>
<protein>
    <recommendedName>
        <fullName evidence="5">Merozoite surface protein 7 (MSP7)</fullName>
    </recommendedName>
</protein>
<dbReference type="Proteomes" id="UP000053562">
    <property type="component" value="Unassembled WGS sequence"/>
</dbReference>
<sequence length="221" mass="24718">MRKNIFLLGSILLFISLHCVSPEKLGLKKKRNSIEGDVLSLLERRLAILYKLSASDKSEIFTKEIESIKKHMNMLKQRGWENMEGNISATLKKGPNREVEKYAGMVGADKGNLIEREMEFFGQEEIKFEGSVDGEEASGDVKRGQAVGGAIARCSREGVHRHAHAKWRTTGGVAKRTIRSSTSWSTRNCGRRGPSSGEAKVKYSDELYDDVLEATNKKDEI</sequence>
<evidence type="ECO:0000313" key="3">
    <source>
        <dbReference type="EMBL" id="KMZ79321.1"/>
    </source>
</evidence>
<evidence type="ECO:0000256" key="1">
    <source>
        <dbReference type="SAM" id="MobiDB-lite"/>
    </source>
</evidence>